<accession>A0A841M1N2</accession>
<evidence type="ECO:0000256" key="2">
    <source>
        <dbReference type="ARBA" id="ARBA00022692"/>
    </source>
</evidence>
<feature type="transmembrane region" description="Helical" evidence="5">
    <location>
        <begin position="193"/>
        <end position="224"/>
    </location>
</feature>
<dbReference type="InterPro" id="IPR059112">
    <property type="entry name" value="CysZ/EI24"/>
</dbReference>
<dbReference type="EMBL" id="JACIIU010000011">
    <property type="protein sequence ID" value="MBB6261709.1"/>
    <property type="molecule type" value="Genomic_DNA"/>
</dbReference>
<evidence type="ECO:0000256" key="3">
    <source>
        <dbReference type="ARBA" id="ARBA00022989"/>
    </source>
</evidence>
<keyword evidence="3 5" id="KW-1133">Transmembrane helix</keyword>
<dbReference type="Proteomes" id="UP000555393">
    <property type="component" value="Unassembled WGS sequence"/>
</dbReference>
<keyword evidence="4 5" id="KW-0472">Membrane</keyword>
<feature type="transmembrane region" description="Helical" evidence="5">
    <location>
        <begin position="131"/>
        <end position="159"/>
    </location>
</feature>
<keyword evidence="7" id="KW-1185">Reference proteome</keyword>
<feature type="transmembrane region" description="Helical" evidence="5">
    <location>
        <begin position="65"/>
        <end position="98"/>
    </location>
</feature>
<reference evidence="6 7" key="1">
    <citation type="submission" date="2020-08" db="EMBL/GenBank/DDBJ databases">
        <title>Genomic Encyclopedia of Type Strains, Phase IV (KMG-IV): sequencing the most valuable type-strain genomes for metagenomic binning, comparative biology and taxonomic classification.</title>
        <authorList>
            <person name="Goeker M."/>
        </authorList>
    </citation>
    <scope>NUCLEOTIDE SEQUENCE [LARGE SCALE GENOMIC DNA]</scope>
    <source>
        <strain evidence="6 7">DSM 22336</strain>
    </source>
</reference>
<comment type="subcellular location">
    <subcellularLocation>
        <location evidence="1">Membrane</location>
        <topology evidence="1">Multi-pass membrane protein</topology>
    </subcellularLocation>
</comment>
<evidence type="ECO:0000256" key="4">
    <source>
        <dbReference type="ARBA" id="ARBA00023136"/>
    </source>
</evidence>
<dbReference type="Pfam" id="PF07264">
    <property type="entry name" value="EI24"/>
    <property type="match status" value="1"/>
</dbReference>
<keyword evidence="2 5" id="KW-0812">Transmembrane</keyword>
<evidence type="ECO:0000256" key="5">
    <source>
        <dbReference type="SAM" id="Phobius"/>
    </source>
</evidence>
<dbReference type="AlphaFoldDB" id="A0A841M1N2"/>
<dbReference type="NCBIfam" id="NF009407">
    <property type="entry name" value="PRK12768.1"/>
    <property type="match status" value="1"/>
</dbReference>
<gene>
    <name evidence="6" type="ORF">FHS77_002274</name>
</gene>
<proteinExistence type="predicted"/>
<evidence type="ECO:0000313" key="7">
    <source>
        <dbReference type="Proteomes" id="UP000555393"/>
    </source>
</evidence>
<comment type="caution">
    <text evidence="6">The sequence shown here is derived from an EMBL/GenBank/DDBJ whole genome shotgun (WGS) entry which is preliminary data.</text>
</comment>
<protein>
    <submittedName>
        <fullName evidence="6">CysZ protein</fullName>
    </submittedName>
</protein>
<dbReference type="RefSeq" id="WP_184223306.1">
    <property type="nucleotide sequence ID" value="NZ_JACIIU010000011.1"/>
</dbReference>
<feature type="transmembrane region" description="Helical" evidence="5">
    <location>
        <begin position="21"/>
        <end position="45"/>
    </location>
</feature>
<evidence type="ECO:0000313" key="6">
    <source>
        <dbReference type="EMBL" id="MBB6261709.1"/>
    </source>
</evidence>
<name>A0A841M1N2_9HYPH</name>
<organism evidence="6 7">
    <name type="scientific">Paenochrobactrum gallinarii</name>
    <dbReference type="NCBI Taxonomy" id="643673"/>
    <lineage>
        <taxon>Bacteria</taxon>
        <taxon>Pseudomonadati</taxon>
        <taxon>Pseudomonadota</taxon>
        <taxon>Alphaproteobacteria</taxon>
        <taxon>Hyphomicrobiales</taxon>
        <taxon>Brucellaceae</taxon>
        <taxon>Paenochrobactrum</taxon>
    </lineage>
</organism>
<sequence length="241" mass="26500">MVLSAALTALQRLFSAEYRAVFWKVLGLTILLLMGAWAALRQVFFTFAWPWLETLLPGLPAWTGWLGLVAAIIAGMGLALMLALLIAPVTALIAGLFLDDIAEIVEREDYPNEPVGTELPIGRAMIVSLKFLIIVIAGNILALMLLLVPGVNLIAFFIINGYLLGREFFEFAAMRYHSEQEAKALRSRYSGTIFLGGLIIACFLAVPLLSLLTPLFAATMMVHLHKAIMRQEKNLIPVFQG</sequence>
<evidence type="ECO:0000256" key="1">
    <source>
        <dbReference type="ARBA" id="ARBA00004141"/>
    </source>
</evidence>